<accession>A0A7W7QWV7</accession>
<evidence type="ECO:0000313" key="4">
    <source>
        <dbReference type="Proteomes" id="UP000540506"/>
    </source>
</evidence>
<keyword evidence="4" id="KW-1185">Reference proteome</keyword>
<protein>
    <recommendedName>
        <fullName evidence="2">Novel toxin 11 domain-containing protein</fullName>
    </recommendedName>
</protein>
<dbReference type="InterPro" id="IPR029121">
    <property type="entry name" value="Ntox11"/>
</dbReference>
<feature type="compositionally biased region" description="Basic and acidic residues" evidence="1">
    <location>
        <begin position="272"/>
        <end position="293"/>
    </location>
</feature>
<dbReference type="Proteomes" id="UP000540506">
    <property type="component" value="Unassembled WGS sequence"/>
</dbReference>
<proteinExistence type="predicted"/>
<feature type="region of interest" description="Disordered" evidence="1">
    <location>
        <begin position="211"/>
        <end position="232"/>
    </location>
</feature>
<feature type="region of interest" description="Disordered" evidence="1">
    <location>
        <begin position="265"/>
        <end position="293"/>
    </location>
</feature>
<comment type="caution">
    <text evidence="3">The sequence shown here is derived from an EMBL/GenBank/DDBJ whole genome shotgun (WGS) entry which is preliminary data.</text>
</comment>
<dbReference type="EMBL" id="JACHJV010000001">
    <property type="protein sequence ID" value="MBB4921023.1"/>
    <property type="molecule type" value="Genomic_DNA"/>
</dbReference>
<dbReference type="Pfam" id="PF15521">
    <property type="entry name" value="Ntox11"/>
    <property type="match status" value="1"/>
</dbReference>
<evidence type="ECO:0000259" key="2">
    <source>
        <dbReference type="Pfam" id="PF15521"/>
    </source>
</evidence>
<feature type="domain" description="Novel toxin 11" evidence="2">
    <location>
        <begin position="433"/>
        <end position="564"/>
    </location>
</feature>
<feature type="compositionally biased region" description="Basic and acidic residues" evidence="1">
    <location>
        <begin position="1"/>
        <end position="13"/>
    </location>
</feature>
<reference evidence="3 4" key="1">
    <citation type="submission" date="2020-08" db="EMBL/GenBank/DDBJ databases">
        <title>Sequencing the genomes of 1000 actinobacteria strains.</title>
        <authorList>
            <person name="Klenk H.-P."/>
        </authorList>
    </citation>
    <scope>NUCLEOTIDE SEQUENCE [LARGE SCALE GENOMIC DNA]</scope>
    <source>
        <strain evidence="3 4">DSM 41654</strain>
    </source>
</reference>
<evidence type="ECO:0000256" key="1">
    <source>
        <dbReference type="SAM" id="MobiDB-lite"/>
    </source>
</evidence>
<organism evidence="3 4">
    <name type="scientific">Kitasatospora kifunensis</name>
    <name type="common">Streptomyces kifunensis</name>
    <dbReference type="NCBI Taxonomy" id="58351"/>
    <lineage>
        <taxon>Bacteria</taxon>
        <taxon>Bacillati</taxon>
        <taxon>Actinomycetota</taxon>
        <taxon>Actinomycetes</taxon>
        <taxon>Kitasatosporales</taxon>
        <taxon>Streptomycetaceae</taxon>
        <taxon>Kitasatospora</taxon>
    </lineage>
</organism>
<feature type="region of interest" description="Disordered" evidence="1">
    <location>
        <begin position="64"/>
        <end position="93"/>
    </location>
</feature>
<name>A0A7W7QWV7_KITKI</name>
<evidence type="ECO:0000313" key="3">
    <source>
        <dbReference type="EMBL" id="MBB4921023.1"/>
    </source>
</evidence>
<feature type="region of interest" description="Disordered" evidence="1">
    <location>
        <begin position="1"/>
        <end position="47"/>
    </location>
</feature>
<gene>
    <name evidence="3" type="ORF">FHR34_000016</name>
</gene>
<feature type="compositionally biased region" description="Low complexity" evidence="1">
    <location>
        <begin position="20"/>
        <end position="35"/>
    </location>
</feature>
<dbReference type="AlphaFoldDB" id="A0A7W7QWV7"/>
<dbReference type="RefSeq" id="WP_184933419.1">
    <property type="nucleotide sequence ID" value="NZ_JACHJV010000001.1"/>
</dbReference>
<sequence>MDRRHGESERSPEPARTTPLRRPASPVPRPARSTPNAPPRTSAQLGAIQIRAIQRTAGNRAASLAIQRARDASTSTPAAEQADRSEQQGQGDRGAALIDRLSRSIEGQVVMAKMKANVWAPGTWLPEQWMPEGTARLKRTLARRVVRGEVFGEQDLADIRALSELNPRWLSEVGIGPLREAEQYAAGGDYKDWLRLAPGKRLLVSTLSFRAHGPGQRGPDEPPPIGPDYTLGRFMTTQGISASPQEKQTLRGERDAQIRQTALDTLDPDGLAPERRHASADQPEVTRHAAKDQNAREVLTAVLLVLQHGLKTYDPQQRAHVDYREGDVIRALAHGGRVNIRIPALRQGESRTALTDFLGVTDQGKREDFVDKRGFATHRTAIGKNKGDQRGTFKEEGGALASLTNVLTPSASAIGPERPQLMGVDISGGGFGSKDWNGDVVLPNGSYGHMLLVFTAPTADKDGSLLVGIETIKPHAASPVGYQHDFRSTEATANPESVLHGHKGDKIGTGGLKRNERLVDLSELGAAQGSGDWRAFLDQIKRGWLTELEGAQQDPDRRRALYGQLVGPRQQFHGQTE</sequence>